<dbReference type="Proteomes" id="UP000004931">
    <property type="component" value="Unassembled WGS sequence"/>
</dbReference>
<feature type="domain" description="Lcl C-terminal" evidence="2">
    <location>
        <begin position="35"/>
        <end position="115"/>
    </location>
</feature>
<dbReference type="OrthoDB" id="5573519at2"/>
<dbReference type="Pfam" id="PF07603">
    <property type="entry name" value="Lcl_C"/>
    <property type="match status" value="1"/>
</dbReference>
<evidence type="ECO:0000313" key="4">
    <source>
        <dbReference type="Proteomes" id="UP000004931"/>
    </source>
</evidence>
<dbReference type="STRING" id="247633.GP2143_09680"/>
<feature type="signal peptide" evidence="1">
    <location>
        <begin position="1"/>
        <end position="18"/>
    </location>
</feature>
<keyword evidence="1" id="KW-0732">Signal</keyword>
<dbReference type="InterPro" id="IPR011460">
    <property type="entry name" value="Lcl_C"/>
</dbReference>
<evidence type="ECO:0000313" key="3">
    <source>
        <dbReference type="EMBL" id="EAW30466.1"/>
    </source>
</evidence>
<dbReference type="EMBL" id="AAVT01000008">
    <property type="protein sequence ID" value="EAW30466.1"/>
    <property type="molecule type" value="Genomic_DNA"/>
</dbReference>
<proteinExistence type="predicted"/>
<evidence type="ECO:0000256" key="1">
    <source>
        <dbReference type="SAM" id="SignalP"/>
    </source>
</evidence>
<name>A0YFQ2_9GAMM</name>
<organism evidence="3 4">
    <name type="scientific">marine gamma proteobacterium HTCC2143</name>
    <dbReference type="NCBI Taxonomy" id="247633"/>
    <lineage>
        <taxon>Bacteria</taxon>
        <taxon>Pseudomonadati</taxon>
        <taxon>Pseudomonadota</taxon>
        <taxon>Gammaproteobacteria</taxon>
        <taxon>Cellvibrionales</taxon>
        <taxon>Spongiibacteraceae</taxon>
        <taxon>BD1-7 clade</taxon>
    </lineage>
</organism>
<comment type="caution">
    <text evidence="3">The sequence shown here is derived from an EMBL/GenBank/DDBJ whole genome shotgun (WGS) entry which is preliminary data.</text>
</comment>
<sequence length="117" mass="13220">MRTLLLFGVLALSINVFAQSTVKIGNLEVMTEDLGKMTWEDAKKACADLGDGWRLPTKEELNMMYENMDKIGGFADDAYWSSTDVGNLIAYRQFFDDGYQTFSPKGNSHYVRAVRAF</sequence>
<evidence type="ECO:0000259" key="2">
    <source>
        <dbReference type="Pfam" id="PF07603"/>
    </source>
</evidence>
<protein>
    <submittedName>
        <fullName evidence="3">Legionella vir region protein</fullName>
    </submittedName>
</protein>
<accession>A0YFQ2</accession>
<keyword evidence="4" id="KW-1185">Reference proteome</keyword>
<reference evidence="3 4" key="1">
    <citation type="journal article" date="2010" name="J. Bacteriol.">
        <title>Genome sequence of the oligotrophic marine Gammaproteobacterium HTCC2143, isolated from the Oregon Coast.</title>
        <authorList>
            <person name="Oh H.M."/>
            <person name="Kang I."/>
            <person name="Ferriera S."/>
            <person name="Giovannoni S.J."/>
            <person name="Cho J.C."/>
        </authorList>
    </citation>
    <scope>NUCLEOTIDE SEQUENCE [LARGE SCALE GENOMIC DNA]</scope>
    <source>
        <strain evidence="3 4">HTCC2143</strain>
    </source>
</reference>
<dbReference type="eggNOG" id="COG1357">
    <property type="taxonomic scope" value="Bacteria"/>
</dbReference>
<dbReference type="AlphaFoldDB" id="A0YFQ2"/>
<feature type="chain" id="PRO_5002630747" evidence="1">
    <location>
        <begin position="19"/>
        <end position="117"/>
    </location>
</feature>
<gene>
    <name evidence="3" type="ORF">GP2143_09680</name>
</gene>